<accession>A0A8T3VUD4</accession>
<comment type="caution">
    <text evidence="1">The sequence shown here is derived from an EMBL/GenBank/DDBJ whole genome shotgun (WGS) entry which is preliminary data.</text>
</comment>
<proteinExistence type="predicted"/>
<dbReference type="Proteomes" id="UP000732619">
    <property type="component" value="Unassembled WGS sequence"/>
</dbReference>
<evidence type="ECO:0000313" key="2">
    <source>
        <dbReference type="Proteomes" id="UP000732619"/>
    </source>
</evidence>
<sequence>MQVAIAKNLETKEILELDDITFQFVLWLNENNYTKIDPIYAKSTLKTTVKEFNELNNKMTFEGEDELLVPQINYFVELNTWVCFGKEENEEISLSFEICDVVYDNQTHKESYNPIELTYLIPFLNSFEKQ</sequence>
<name>A0A8T3VUD4_METOL</name>
<dbReference type="EMBL" id="SUTG01000036">
    <property type="protein sequence ID" value="MBE6512911.1"/>
    <property type="molecule type" value="Genomic_DNA"/>
</dbReference>
<evidence type="ECO:0000313" key="1">
    <source>
        <dbReference type="EMBL" id="MBE6512911.1"/>
    </source>
</evidence>
<gene>
    <name evidence="1" type="ORF">E7Z75_07220</name>
</gene>
<organism evidence="1 2">
    <name type="scientific">Methanobrevibacter olleyae</name>
    <dbReference type="NCBI Taxonomy" id="294671"/>
    <lineage>
        <taxon>Archaea</taxon>
        <taxon>Methanobacteriati</taxon>
        <taxon>Methanobacteriota</taxon>
        <taxon>Methanomada group</taxon>
        <taxon>Methanobacteria</taxon>
        <taxon>Methanobacteriales</taxon>
        <taxon>Methanobacteriaceae</taxon>
        <taxon>Methanobrevibacter</taxon>
    </lineage>
</organism>
<reference evidence="1" key="1">
    <citation type="submission" date="2019-04" db="EMBL/GenBank/DDBJ databases">
        <title>Evolution of Biomass-Degrading Anaerobic Consortia Revealed by Metagenomics.</title>
        <authorList>
            <person name="Peng X."/>
        </authorList>
    </citation>
    <scope>NUCLEOTIDE SEQUENCE</scope>
    <source>
        <strain evidence="1">SIG14</strain>
    </source>
</reference>
<dbReference type="AlphaFoldDB" id="A0A8T3VUD4"/>
<protein>
    <submittedName>
        <fullName evidence="1">Uncharacterized protein</fullName>
    </submittedName>
</protein>